<feature type="domain" description="RecX second three-helical" evidence="6">
    <location>
        <begin position="54"/>
        <end position="93"/>
    </location>
</feature>
<dbReference type="RefSeq" id="WP_018747359.1">
    <property type="nucleotide sequence ID" value="NZ_BSOZ01000025.1"/>
</dbReference>
<name>A0ABQ6BTJ7_9NEIS</name>
<keyword evidence="9" id="KW-1185">Reference proteome</keyword>
<evidence type="ECO:0000313" key="8">
    <source>
        <dbReference type="EMBL" id="GLS04767.1"/>
    </source>
</evidence>
<dbReference type="InterPro" id="IPR053925">
    <property type="entry name" value="RecX_HTH_3rd"/>
</dbReference>
<protein>
    <recommendedName>
        <fullName evidence="3 5">Regulatory protein RecX</fullName>
    </recommendedName>
</protein>
<accession>A0ABQ6BTJ7</accession>
<dbReference type="NCBIfam" id="NF001055">
    <property type="entry name" value="PRK00117.2-5"/>
    <property type="match status" value="1"/>
</dbReference>
<dbReference type="EMBL" id="BSOZ01000025">
    <property type="protein sequence ID" value="GLS04767.1"/>
    <property type="molecule type" value="Genomic_DNA"/>
</dbReference>
<proteinExistence type="inferred from homology"/>
<evidence type="ECO:0000259" key="6">
    <source>
        <dbReference type="Pfam" id="PF02631"/>
    </source>
</evidence>
<keyword evidence="4 5" id="KW-0963">Cytoplasm</keyword>
<dbReference type="HAMAP" id="MF_01114">
    <property type="entry name" value="RecX"/>
    <property type="match status" value="1"/>
</dbReference>
<dbReference type="PANTHER" id="PTHR33602:SF1">
    <property type="entry name" value="REGULATORY PROTEIN RECX FAMILY PROTEIN"/>
    <property type="match status" value="1"/>
</dbReference>
<dbReference type="PANTHER" id="PTHR33602">
    <property type="entry name" value="REGULATORY PROTEIN RECX FAMILY PROTEIN"/>
    <property type="match status" value="1"/>
</dbReference>
<evidence type="ECO:0000259" key="7">
    <source>
        <dbReference type="Pfam" id="PF21981"/>
    </source>
</evidence>
<dbReference type="InterPro" id="IPR003783">
    <property type="entry name" value="Regulatory_RecX"/>
</dbReference>
<evidence type="ECO:0000256" key="4">
    <source>
        <dbReference type="ARBA" id="ARBA00022490"/>
    </source>
</evidence>
<dbReference type="Gene3D" id="1.10.10.10">
    <property type="entry name" value="Winged helix-like DNA-binding domain superfamily/Winged helix DNA-binding domain"/>
    <property type="match status" value="3"/>
</dbReference>
<reference evidence="9" key="1">
    <citation type="journal article" date="2019" name="Int. J. Syst. Evol. Microbiol.">
        <title>The Global Catalogue of Microorganisms (GCM) 10K type strain sequencing project: providing services to taxonomists for standard genome sequencing and annotation.</title>
        <authorList>
            <consortium name="The Broad Institute Genomics Platform"/>
            <consortium name="The Broad Institute Genome Sequencing Center for Infectious Disease"/>
            <person name="Wu L."/>
            <person name="Ma J."/>
        </authorList>
    </citation>
    <scope>NUCLEOTIDE SEQUENCE [LARGE SCALE GENOMIC DNA]</scope>
    <source>
        <strain evidence="9">NBRC 104970</strain>
    </source>
</reference>
<dbReference type="Proteomes" id="UP001156836">
    <property type="component" value="Unassembled WGS sequence"/>
</dbReference>
<evidence type="ECO:0000256" key="5">
    <source>
        <dbReference type="HAMAP-Rule" id="MF_01114"/>
    </source>
</evidence>
<evidence type="ECO:0000313" key="9">
    <source>
        <dbReference type="Proteomes" id="UP001156836"/>
    </source>
</evidence>
<dbReference type="Pfam" id="PF02631">
    <property type="entry name" value="RecX_HTH2"/>
    <property type="match status" value="1"/>
</dbReference>
<gene>
    <name evidence="5" type="primary">recX</name>
    <name evidence="8" type="ORF">GCM10007860_19150</name>
</gene>
<sequence length="150" mass="17039">MPNPPPSLRQRALALLARREHSRLELQRKLKPHAEEDMELDQLLDDFEQRGWLSDARFAESWAHSRAARYGGARLKAELRTKGVAADAIDAALDPLQGSETERAREVWRRKFGTPPADARERARQLRFLAARGFSMEAIYTVVGGDMDET</sequence>
<evidence type="ECO:0000256" key="2">
    <source>
        <dbReference type="ARBA" id="ARBA00009695"/>
    </source>
</evidence>
<evidence type="ECO:0000256" key="3">
    <source>
        <dbReference type="ARBA" id="ARBA00018111"/>
    </source>
</evidence>
<evidence type="ECO:0000256" key="1">
    <source>
        <dbReference type="ARBA" id="ARBA00004496"/>
    </source>
</evidence>
<dbReference type="InterPro" id="IPR053924">
    <property type="entry name" value="RecX_HTH_2nd"/>
</dbReference>
<dbReference type="Pfam" id="PF21981">
    <property type="entry name" value="RecX_HTH3"/>
    <property type="match status" value="1"/>
</dbReference>
<comment type="function">
    <text evidence="5">Modulates RecA activity.</text>
</comment>
<organism evidence="8 9">
    <name type="scientific">Chitiniphilus shinanonensis</name>
    <dbReference type="NCBI Taxonomy" id="553088"/>
    <lineage>
        <taxon>Bacteria</taxon>
        <taxon>Pseudomonadati</taxon>
        <taxon>Pseudomonadota</taxon>
        <taxon>Betaproteobacteria</taxon>
        <taxon>Neisseriales</taxon>
        <taxon>Chitinibacteraceae</taxon>
        <taxon>Chitiniphilus</taxon>
    </lineage>
</organism>
<comment type="similarity">
    <text evidence="2 5">Belongs to the RecX family.</text>
</comment>
<feature type="domain" description="RecX third three-helical" evidence="7">
    <location>
        <begin position="100"/>
        <end position="143"/>
    </location>
</feature>
<dbReference type="InterPro" id="IPR036388">
    <property type="entry name" value="WH-like_DNA-bd_sf"/>
</dbReference>
<comment type="caution">
    <text evidence="8">The sequence shown here is derived from an EMBL/GenBank/DDBJ whole genome shotgun (WGS) entry which is preliminary data.</text>
</comment>
<comment type="subcellular location">
    <subcellularLocation>
        <location evidence="1 5">Cytoplasm</location>
    </subcellularLocation>
</comment>